<dbReference type="EMBL" id="JANFQO010000006">
    <property type="protein sequence ID" value="MCQ4164664.1"/>
    <property type="molecule type" value="Genomic_DNA"/>
</dbReference>
<evidence type="ECO:0000313" key="2">
    <source>
        <dbReference type="EMBL" id="MCQ4164664.1"/>
    </source>
</evidence>
<dbReference type="PANTHER" id="PTHR36503">
    <property type="entry name" value="BLR2520 PROTEIN"/>
    <property type="match status" value="1"/>
</dbReference>
<keyword evidence="3" id="KW-1185">Reference proteome</keyword>
<dbReference type="Pfam" id="PF00903">
    <property type="entry name" value="Glyoxalase"/>
    <property type="match status" value="1"/>
</dbReference>
<dbReference type="RefSeq" id="WP_255913542.1">
    <property type="nucleotide sequence ID" value="NZ_JANFQO010000006.1"/>
</dbReference>
<protein>
    <submittedName>
        <fullName evidence="2">VOC family protein</fullName>
    </submittedName>
</protein>
<comment type="caution">
    <text evidence="2">The sequence shown here is derived from an EMBL/GenBank/DDBJ whole genome shotgun (WGS) entry which is preliminary data.</text>
</comment>
<dbReference type="InterPro" id="IPR004360">
    <property type="entry name" value="Glyas_Fos-R_dOase_dom"/>
</dbReference>
<proteinExistence type="predicted"/>
<name>A0ABT1QQW4_9GAMM</name>
<dbReference type="Gene3D" id="3.10.180.10">
    <property type="entry name" value="2,3-Dihydroxybiphenyl 1,2-Dioxygenase, domain 1"/>
    <property type="match status" value="1"/>
</dbReference>
<evidence type="ECO:0000313" key="3">
    <source>
        <dbReference type="Proteomes" id="UP001165498"/>
    </source>
</evidence>
<gene>
    <name evidence="2" type="ORF">NM961_08065</name>
</gene>
<dbReference type="InterPro" id="IPR029068">
    <property type="entry name" value="Glyas_Bleomycin-R_OHBP_Dase"/>
</dbReference>
<sequence length="133" mass="15198">MSKQIYLNLAVKDLKKSMDFFKALGYRFNAEYTNDDGACMVVESNIYVMLLREDFFRTFTDRQPCDLRTHVEALTALTEDSREAVDRQVARAVAAGGRALGEPKDYGFMYSHSFEDLDGHIWELLHMSAAQAE</sequence>
<feature type="domain" description="VOC" evidence="1">
    <location>
        <begin position="3"/>
        <end position="127"/>
    </location>
</feature>
<organism evidence="2 3">
    <name type="scientific">Tahibacter harae</name>
    <dbReference type="NCBI Taxonomy" id="2963937"/>
    <lineage>
        <taxon>Bacteria</taxon>
        <taxon>Pseudomonadati</taxon>
        <taxon>Pseudomonadota</taxon>
        <taxon>Gammaproteobacteria</taxon>
        <taxon>Lysobacterales</taxon>
        <taxon>Rhodanobacteraceae</taxon>
        <taxon>Tahibacter</taxon>
    </lineage>
</organism>
<evidence type="ECO:0000259" key="1">
    <source>
        <dbReference type="PROSITE" id="PS51819"/>
    </source>
</evidence>
<dbReference type="PANTHER" id="PTHR36503:SF2">
    <property type="entry name" value="BLR2408 PROTEIN"/>
    <property type="match status" value="1"/>
</dbReference>
<dbReference type="InterPro" id="IPR037523">
    <property type="entry name" value="VOC_core"/>
</dbReference>
<dbReference type="SUPFAM" id="SSF54593">
    <property type="entry name" value="Glyoxalase/Bleomycin resistance protein/Dihydroxybiphenyl dioxygenase"/>
    <property type="match status" value="1"/>
</dbReference>
<dbReference type="PROSITE" id="PS51819">
    <property type="entry name" value="VOC"/>
    <property type="match status" value="1"/>
</dbReference>
<reference evidence="2" key="1">
    <citation type="submission" date="2022-07" db="EMBL/GenBank/DDBJ databases">
        <title>Tahibacter sp., a new gammaproteobacterium isolated from the silt sample collected at pig farm.</title>
        <authorList>
            <person name="Chen H."/>
        </authorList>
    </citation>
    <scope>NUCLEOTIDE SEQUENCE</scope>
    <source>
        <strain evidence="2">P2K</strain>
    </source>
</reference>
<accession>A0ABT1QQW4</accession>
<dbReference type="Proteomes" id="UP001165498">
    <property type="component" value="Unassembled WGS sequence"/>
</dbReference>